<reference evidence="1 2" key="1">
    <citation type="submission" date="2018-12" db="EMBL/GenBank/DDBJ databases">
        <title>three novel Halomonas strain isolated from plants.</title>
        <authorList>
            <person name="Sun C."/>
        </authorList>
    </citation>
    <scope>NUCLEOTIDE SEQUENCE [LARGE SCALE GENOMIC DNA]</scope>
    <source>
        <strain evidence="1 2">DSM 19434</strain>
    </source>
</reference>
<name>A0A3S0YUB8_9GAMM</name>
<dbReference type="OrthoDB" id="7068648at2"/>
<gene>
    <name evidence="1" type="ORF">ELY33_12360</name>
</gene>
<organism evidence="1 2">
    <name type="scientific">Vreelandella andesensis</name>
    <dbReference type="NCBI Taxonomy" id="447567"/>
    <lineage>
        <taxon>Bacteria</taxon>
        <taxon>Pseudomonadati</taxon>
        <taxon>Pseudomonadota</taxon>
        <taxon>Gammaproteobacteria</taxon>
        <taxon>Oceanospirillales</taxon>
        <taxon>Halomonadaceae</taxon>
        <taxon>Vreelandella</taxon>
    </lineage>
</organism>
<dbReference type="EMBL" id="RZHG01000021">
    <property type="protein sequence ID" value="RUR29730.1"/>
    <property type="molecule type" value="Genomic_DNA"/>
</dbReference>
<comment type="caution">
    <text evidence="1">The sequence shown here is derived from an EMBL/GenBank/DDBJ whole genome shotgun (WGS) entry which is preliminary data.</text>
</comment>
<protein>
    <submittedName>
        <fullName evidence="1">Uncharacterized protein</fullName>
    </submittedName>
</protein>
<dbReference type="AlphaFoldDB" id="A0A3S0YUB8"/>
<evidence type="ECO:0000313" key="2">
    <source>
        <dbReference type="Proteomes" id="UP000287336"/>
    </source>
</evidence>
<accession>A0A3S0YUB8</accession>
<keyword evidence="2" id="KW-1185">Reference proteome</keyword>
<dbReference type="Proteomes" id="UP000287336">
    <property type="component" value="Unassembled WGS sequence"/>
</dbReference>
<evidence type="ECO:0000313" key="1">
    <source>
        <dbReference type="EMBL" id="RUR29730.1"/>
    </source>
</evidence>
<sequence length="251" mass="28832">MNHTHEQSLHEQKRFEHVQPALAMRWAGDELTGHAWHVTERVFEHLGVSDAEERNARLDELFADLECGNYRPDEAGEPIALRQGQVALQQQRDHHADQALRQAVSVQYEYRRGLSPMTASGMGAFDSSLKRSFQLMQSRLLEAQRHLTALDILNNLEGKHYSLRAHKGGSKRIRPASEQEHQVLLAVMVKNMLYNEPEAINRHKGNLDALAAEWAQKLFKLNNEYQILDISCEQLQVDIHTFLLKRSESLE</sequence>
<dbReference type="RefSeq" id="WP_126948219.1">
    <property type="nucleotide sequence ID" value="NZ_RZHG01000021.1"/>
</dbReference>
<proteinExistence type="predicted"/>